<sequence>MTILPFPINTPSRRAELVSHLRHIADQIEAGDAFYDHHAFLMCLTSPTHHEVLTFGYHTDLEGWRGAHAAMNAIMRASFRTEGGNIRSRDTSLYGRVSDEMPVNLAEAMTLRKRGDG</sequence>
<dbReference type="EMBL" id="BMYI01000001">
    <property type="protein sequence ID" value="GHC12763.1"/>
    <property type="molecule type" value="Genomic_DNA"/>
</dbReference>
<proteinExistence type="predicted"/>
<keyword evidence="2" id="KW-1185">Reference proteome</keyword>
<dbReference type="Proteomes" id="UP000658305">
    <property type="component" value="Unassembled WGS sequence"/>
</dbReference>
<evidence type="ECO:0000313" key="1">
    <source>
        <dbReference type="EMBL" id="GHC12763.1"/>
    </source>
</evidence>
<dbReference type="RefSeq" id="WP_189380223.1">
    <property type="nucleotide sequence ID" value="NZ_BMYI01000001.1"/>
</dbReference>
<protein>
    <submittedName>
        <fullName evidence="1">Uncharacterized protein</fullName>
    </submittedName>
</protein>
<gene>
    <name evidence="1" type="ORF">GCM10007291_07590</name>
</gene>
<reference evidence="2" key="1">
    <citation type="journal article" date="2019" name="Int. J. Syst. Evol. Microbiol.">
        <title>The Global Catalogue of Microorganisms (GCM) 10K type strain sequencing project: providing services to taxonomists for standard genome sequencing and annotation.</title>
        <authorList>
            <consortium name="The Broad Institute Genomics Platform"/>
            <consortium name="The Broad Institute Genome Sequencing Center for Infectious Disease"/>
            <person name="Wu L."/>
            <person name="Ma J."/>
        </authorList>
    </citation>
    <scope>NUCLEOTIDE SEQUENCE [LARGE SCALE GENOMIC DNA]</scope>
    <source>
        <strain evidence="2">KCTC 23298</strain>
    </source>
</reference>
<organism evidence="1 2">
    <name type="scientific">Gemmobacter nanjingensis</name>
    <dbReference type="NCBI Taxonomy" id="488454"/>
    <lineage>
        <taxon>Bacteria</taxon>
        <taxon>Pseudomonadati</taxon>
        <taxon>Pseudomonadota</taxon>
        <taxon>Alphaproteobacteria</taxon>
        <taxon>Rhodobacterales</taxon>
        <taxon>Paracoccaceae</taxon>
        <taxon>Gemmobacter</taxon>
    </lineage>
</organism>
<evidence type="ECO:0000313" key="2">
    <source>
        <dbReference type="Proteomes" id="UP000658305"/>
    </source>
</evidence>
<comment type="caution">
    <text evidence="1">The sequence shown here is derived from an EMBL/GenBank/DDBJ whole genome shotgun (WGS) entry which is preliminary data.</text>
</comment>
<accession>A0ABQ3F840</accession>
<name>A0ABQ3F840_9RHOB</name>